<evidence type="ECO:0000256" key="1">
    <source>
        <dbReference type="SAM" id="MobiDB-lite"/>
    </source>
</evidence>
<feature type="compositionally biased region" description="Basic residues" evidence="1">
    <location>
        <begin position="63"/>
        <end position="72"/>
    </location>
</feature>
<evidence type="ECO:0000313" key="3">
    <source>
        <dbReference type="Proteomes" id="UP001222325"/>
    </source>
</evidence>
<dbReference type="AlphaFoldDB" id="A0AAD6U3Z6"/>
<proteinExistence type="predicted"/>
<dbReference type="Proteomes" id="UP001222325">
    <property type="component" value="Unassembled WGS sequence"/>
</dbReference>
<protein>
    <submittedName>
        <fullName evidence="2">Uncharacterized protein</fullName>
    </submittedName>
</protein>
<keyword evidence="3" id="KW-1185">Reference proteome</keyword>
<dbReference type="EMBL" id="JARJCN010000036">
    <property type="protein sequence ID" value="KAJ7084882.1"/>
    <property type="molecule type" value="Genomic_DNA"/>
</dbReference>
<sequence length="455" mass="50188">MPDREGSLEAHIKFPFQKRLMQALASRDPPQIFPEEPLAEELPPAPRPGYAHAQVQTTGHPQKLTRKMTPKVKAHEAARVAVEREHRFRLRRAAAFAERNQKINKAPPSRAALRVAVGGSFDPRLIEDRDYDLDEVVGPNSAFRFRLVPWGGRSPRAVIAADKSVVLVLGGGPRNRDWVPLVVAEANECCHDAAQRIVRSPEDLAANIAPTLSGGVGQTFNEDVARPNHSGIAVNALIFLQLFCSLGIKRLVGYGNRLLEVYCTSAFAALEHEKQEFLEDNNNALYPCDSSVFSAVTWEFGGPHRYKTGPGVPDRLQPGSWSVLTALGNFAPVQGGHIIFWELGLVVRFPAGACILIPAGILHYSFVKVRTGEHRYSMLQWAGAGISRWFANGRRMDIDFAVNASAQEHDARENARQHAHESALDHFPVEAELPAEDELRHLPFMGTDPRGAAEA</sequence>
<feature type="region of interest" description="Disordered" evidence="1">
    <location>
        <begin position="48"/>
        <end position="72"/>
    </location>
</feature>
<accession>A0AAD6U3Z6</accession>
<gene>
    <name evidence="2" type="ORF">B0H15DRAFT_951367</name>
</gene>
<name>A0AAD6U3Z6_9AGAR</name>
<reference evidence="2" key="1">
    <citation type="submission" date="2023-03" db="EMBL/GenBank/DDBJ databases">
        <title>Massive genome expansion in bonnet fungi (Mycena s.s.) driven by repeated elements and novel gene families across ecological guilds.</title>
        <authorList>
            <consortium name="Lawrence Berkeley National Laboratory"/>
            <person name="Harder C.B."/>
            <person name="Miyauchi S."/>
            <person name="Viragh M."/>
            <person name="Kuo A."/>
            <person name="Thoen E."/>
            <person name="Andreopoulos B."/>
            <person name="Lu D."/>
            <person name="Skrede I."/>
            <person name="Drula E."/>
            <person name="Henrissat B."/>
            <person name="Morin E."/>
            <person name="Kohler A."/>
            <person name="Barry K."/>
            <person name="LaButti K."/>
            <person name="Morin E."/>
            <person name="Salamov A."/>
            <person name="Lipzen A."/>
            <person name="Mereny Z."/>
            <person name="Hegedus B."/>
            <person name="Baldrian P."/>
            <person name="Stursova M."/>
            <person name="Weitz H."/>
            <person name="Taylor A."/>
            <person name="Grigoriev I.V."/>
            <person name="Nagy L.G."/>
            <person name="Martin F."/>
            <person name="Kauserud H."/>
        </authorList>
    </citation>
    <scope>NUCLEOTIDE SEQUENCE</scope>
    <source>
        <strain evidence="2">CBHHK173m</strain>
    </source>
</reference>
<evidence type="ECO:0000313" key="2">
    <source>
        <dbReference type="EMBL" id="KAJ7084882.1"/>
    </source>
</evidence>
<dbReference type="Gene3D" id="3.60.130.30">
    <property type="match status" value="1"/>
</dbReference>
<organism evidence="2 3">
    <name type="scientific">Mycena belliarum</name>
    <dbReference type="NCBI Taxonomy" id="1033014"/>
    <lineage>
        <taxon>Eukaryota</taxon>
        <taxon>Fungi</taxon>
        <taxon>Dikarya</taxon>
        <taxon>Basidiomycota</taxon>
        <taxon>Agaricomycotina</taxon>
        <taxon>Agaricomycetes</taxon>
        <taxon>Agaricomycetidae</taxon>
        <taxon>Agaricales</taxon>
        <taxon>Marasmiineae</taxon>
        <taxon>Mycenaceae</taxon>
        <taxon>Mycena</taxon>
    </lineage>
</organism>
<comment type="caution">
    <text evidence="2">The sequence shown here is derived from an EMBL/GenBank/DDBJ whole genome shotgun (WGS) entry which is preliminary data.</text>
</comment>